<organism evidence="1 2">
    <name type="scientific">Colocasia esculenta</name>
    <name type="common">Wild taro</name>
    <name type="synonym">Arum esculentum</name>
    <dbReference type="NCBI Taxonomy" id="4460"/>
    <lineage>
        <taxon>Eukaryota</taxon>
        <taxon>Viridiplantae</taxon>
        <taxon>Streptophyta</taxon>
        <taxon>Embryophyta</taxon>
        <taxon>Tracheophyta</taxon>
        <taxon>Spermatophyta</taxon>
        <taxon>Magnoliopsida</taxon>
        <taxon>Liliopsida</taxon>
        <taxon>Araceae</taxon>
        <taxon>Aroideae</taxon>
        <taxon>Colocasieae</taxon>
        <taxon>Colocasia</taxon>
    </lineage>
</organism>
<keyword evidence="2" id="KW-1185">Reference proteome</keyword>
<accession>A0A843WPC6</accession>
<dbReference type="AlphaFoldDB" id="A0A843WPC6"/>
<reference evidence="1" key="1">
    <citation type="submission" date="2017-07" db="EMBL/GenBank/DDBJ databases">
        <title>Taro Niue Genome Assembly and Annotation.</title>
        <authorList>
            <person name="Atibalentja N."/>
            <person name="Keating K."/>
            <person name="Fields C.J."/>
        </authorList>
    </citation>
    <scope>NUCLEOTIDE SEQUENCE</scope>
    <source>
        <strain evidence="1">Niue_2</strain>
        <tissue evidence="1">Leaf</tissue>
    </source>
</reference>
<comment type="caution">
    <text evidence="1">The sequence shown here is derived from an EMBL/GenBank/DDBJ whole genome shotgun (WGS) entry which is preliminary data.</text>
</comment>
<evidence type="ECO:0000313" key="1">
    <source>
        <dbReference type="EMBL" id="MQM05864.1"/>
    </source>
</evidence>
<gene>
    <name evidence="1" type="ORF">Taro_038680</name>
</gene>
<name>A0A843WPC6_COLES</name>
<dbReference type="OrthoDB" id="1939302at2759"/>
<protein>
    <submittedName>
        <fullName evidence="1">Uncharacterized protein</fullName>
    </submittedName>
</protein>
<dbReference type="EMBL" id="NMUH01003492">
    <property type="protein sequence ID" value="MQM05864.1"/>
    <property type="molecule type" value="Genomic_DNA"/>
</dbReference>
<dbReference type="Proteomes" id="UP000652761">
    <property type="component" value="Unassembled WGS sequence"/>
</dbReference>
<proteinExistence type="predicted"/>
<evidence type="ECO:0000313" key="2">
    <source>
        <dbReference type="Proteomes" id="UP000652761"/>
    </source>
</evidence>
<sequence>MIERLWESITDIWTRLDHQAPVQPTAVVSPIVVEAVPRAPPPPPPRVEVPPIVPILLAVPTQLASAEEFTTLVERFLRLQPPTYSGGPNPDTTEHWVHEIERVFVTMRCP</sequence>